<accession>A0A381TQZ0</accession>
<feature type="domain" description="Fibronectin type-III" evidence="1">
    <location>
        <begin position="116"/>
        <end position="211"/>
    </location>
</feature>
<evidence type="ECO:0000259" key="1">
    <source>
        <dbReference type="PROSITE" id="PS50853"/>
    </source>
</evidence>
<dbReference type="InterPro" id="IPR013783">
    <property type="entry name" value="Ig-like_fold"/>
</dbReference>
<dbReference type="InterPro" id="IPR003961">
    <property type="entry name" value="FN3_dom"/>
</dbReference>
<proteinExistence type="predicted"/>
<gene>
    <name evidence="2" type="ORF">METZ01_LOCUS70782</name>
</gene>
<dbReference type="Pfam" id="PF17957">
    <property type="entry name" value="Big_7"/>
    <property type="match status" value="1"/>
</dbReference>
<dbReference type="EMBL" id="UINC01004936">
    <property type="protein sequence ID" value="SVA17928.1"/>
    <property type="molecule type" value="Genomic_DNA"/>
</dbReference>
<reference evidence="2" key="1">
    <citation type="submission" date="2018-05" db="EMBL/GenBank/DDBJ databases">
        <authorList>
            <person name="Lanie J.A."/>
            <person name="Ng W.-L."/>
            <person name="Kazmierczak K.M."/>
            <person name="Andrzejewski T.M."/>
            <person name="Davidsen T.M."/>
            <person name="Wayne K.J."/>
            <person name="Tettelin H."/>
            <person name="Glass J.I."/>
            <person name="Rusch D."/>
            <person name="Podicherti R."/>
            <person name="Tsui H.-C.T."/>
            <person name="Winkler M.E."/>
        </authorList>
    </citation>
    <scope>NUCLEOTIDE SEQUENCE</scope>
</reference>
<protein>
    <recommendedName>
        <fullName evidence="1">Fibronectin type-III domain-containing protein</fullName>
    </recommendedName>
</protein>
<dbReference type="Gene3D" id="2.60.40.10">
    <property type="entry name" value="Immunoglobulins"/>
    <property type="match status" value="2"/>
</dbReference>
<dbReference type="PROSITE" id="PS50853">
    <property type="entry name" value="FN3"/>
    <property type="match status" value="1"/>
</dbReference>
<dbReference type="InterPro" id="IPR036116">
    <property type="entry name" value="FN3_sf"/>
</dbReference>
<name>A0A381TQZ0_9ZZZZ</name>
<dbReference type="SUPFAM" id="SSF49265">
    <property type="entry name" value="Fibronectin type III"/>
    <property type="match status" value="1"/>
</dbReference>
<sequence length="429" mass="47307">MLVFISLDCSEPPKVEKDTTPPDIYILAPATGSVVSELVIITAYAEDNEGIDRVELLINDTLAYLGERVDTLYAVEWNSTHYENNEYQLQAVATDLSDNSALSLPIALVVDNSNSAPQAQNIINITYNQTKMTITWAPSAEADLQAYEILISESYNGQKTTIATISDSSVTSYTTTDFNPGVVHYYWLKVIDIYNYTSTGNGYRLIDAVPTPVTLNPTQEVNGLHKFSWTTNTDSDFVSYTLSMLRLEDTEQDTVLFFSTNSLDTSYTAPFMLTEKFYQITVEDYWGLKSKSNILEVDFGPPPVILYTTAPDTIFRPGPGADSLYLITAQITDENGLETIDIAGFTSYVVTADSLWGDSTYFSLFDDGGLDTLIEAGHTSGDTLAGDGLFCNQIVINSQTMAAVYDWVFTARDINLQSSDSVAVRVVIE</sequence>
<organism evidence="2">
    <name type="scientific">marine metagenome</name>
    <dbReference type="NCBI Taxonomy" id="408172"/>
    <lineage>
        <taxon>unclassified sequences</taxon>
        <taxon>metagenomes</taxon>
        <taxon>ecological metagenomes</taxon>
    </lineage>
</organism>
<dbReference type="AlphaFoldDB" id="A0A381TQZ0"/>
<evidence type="ECO:0000313" key="2">
    <source>
        <dbReference type="EMBL" id="SVA17928.1"/>
    </source>
</evidence>